<sequence>MEFNIGDVVVLKSGGPEMTIKEFAWNPTTNSYSLNRVTCQWFDKKMYYKNFFYNRVINKNLEVIRKD</sequence>
<protein>
    <recommendedName>
        <fullName evidence="2">DUF2158 domain-containing protein</fullName>
    </recommendedName>
</protein>
<dbReference type="EMBL" id="SNRY01003254">
    <property type="protein sequence ID" value="KAA6321648.1"/>
    <property type="molecule type" value="Genomic_DNA"/>
</dbReference>
<proteinExistence type="predicted"/>
<reference evidence="1" key="1">
    <citation type="submission" date="2019-03" db="EMBL/GenBank/DDBJ databases">
        <title>Single cell metagenomics reveals metabolic interactions within the superorganism composed of flagellate Streblomastix strix and complex community of Bacteroidetes bacteria on its surface.</title>
        <authorList>
            <person name="Treitli S.C."/>
            <person name="Kolisko M."/>
            <person name="Husnik F."/>
            <person name="Keeling P."/>
            <person name="Hampl V."/>
        </authorList>
    </citation>
    <scope>NUCLEOTIDE SEQUENCE</scope>
    <source>
        <strain evidence="1">STM</strain>
    </source>
</reference>
<dbReference type="InterPro" id="IPR019226">
    <property type="entry name" value="DUF2158"/>
</dbReference>
<gene>
    <name evidence="1" type="ORF">EZS27_028723</name>
</gene>
<dbReference type="Pfam" id="PF09926">
    <property type="entry name" value="DUF2158"/>
    <property type="match status" value="1"/>
</dbReference>
<evidence type="ECO:0008006" key="2">
    <source>
        <dbReference type="Google" id="ProtNLM"/>
    </source>
</evidence>
<evidence type="ECO:0000313" key="1">
    <source>
        <dbReference type="EMBL" id="KAA6321648.1"/>
    </source>
</evidence>
<organism evidence="1">
    <name type="scientific">termite gut metagenome</name>
    <dbReference type="NCBI Taxonomy" id="433724"/>
    <lineage>
        <taxon>unclassified sequences</taxon>
        <taxon>metagenomes</taxon>
        <taxon>organismal metagenomes</taxon>
    </lineage>
</organism>
<comment type="caution">
    <text evidence="1">The sequence shown here is derived from an EMBL/GenBank/DDBJ whole genome shotgun (WGS) entry which is preliminary data.</text>
</comment>
<name>A0A5J4QL01_9ZZZZ</name>
<accession>A0A5J4QL01</accession>
<dbReference type="AlphaFoldDB" id="A0A5J4QL01"/>